<dbReference type="InterPro" id="IPR025851">
    <property type="entry name" value="SUKH-4"/>
</dbReference>
<gene>
    <name evidence="1" type="ORF">B5P24_13915</name>
</gene>
<evidence type="ECO:0000313" key="1">
    <source>
        <dbReference type="EMBL" id="OQJ64014.1"/>
    </source>
</evidence>
<comment type="caution">
    <text evidence="1">The sequence shown here is derived from an EMBL/GenBank/DDBJ whole genome shotgun (WGS) entry which is preliminary data.</text>
</comment>
<evidence type="ECO:0000313" key="2">
    <source>
        <dbReference type="Proteomes" id="UP000215316"/>
    </source>
</evidence>
<protein>
    <recommendedName>
        <fullName evidence="3">SUKH-4 immunity protein of toxin-antitoxin system</fullName>
    </recommendedName>
</protein>
<dbReference type="AlphaFoldDB" id="A0A225CRI1"/>
<keyword evidence="2" id="KW-1185">Reference proteome</keyword>
<evidence type="ECO:0008006" key="3">
    <source>
        <dbReference type="Google" id="ProtNLM"/>
    </source>
</evidence>
<accession>A0A225CRI1</accession>
<reference evidence="1" key="1">
    <citation type="submission" date="2017-08" db="EMBL/GenBank/DDBJ databases">
        <title>Genomes of multiple Clavibacter strains from different subspecies.</title>
        <authorList>
            <person name="Yuan X.-K."/>
            <person name="Li X.-S."/>
            <person name="Nie J."/>
            <person name="De Boer S.H."/>
        </authorList>
    </citation>
    <scope>NUCLEOTIDE SEQUENCE [LARGE SCALE GENOMIC DNA]</scope>
    <source>
        <strain evidence="1">ATCC 33566</strain>
    </source>
</reference>
<organism evidence="1 2">
    <name type="scientific">Clavibacter tessellarius</name>
    <dbReference type="NCBI Taxonomy" id="31965"/>
    <lineage>
        <taxon>Bacteria</taxon>
        <taxon>Bacillati</taxon>
        <taxon>Actinomycetota</taxon>
        <taxon>Actinomycetes</taxon>
        <taxon>Micrococcales</taxon>
        <taxon>Microbacteriaceae</taxon>
        <taxon>Clavibacter</taxon>
    </lineage>
</organism>
<dbReference type="Pfam" id="PF14435">
    <property type="entry name" value="SUKH-4"/>
    <property type="match status" value="1"/>
</dbReference>
<proteinExistence type="predicted"/>
<dbReference type="EMBL" id="MZMQ01000001">
    <property type="protein sequence ID" value="OQJ64014.1"/>
    <property type="molecule type" value="Genomic_DNA"/>
</dbReference>
<name>A0A225CRI1_9MICO</name>
<sequence length="192" mass="21156">MTSWSGHPVGDRPSVTHARRLECDPMATGTGAYPTRMAEHSLGFELFPRDLGGRDEPPAAGTRVIGRMFGDEFSVEERADGRVVVVRAANGEVIPLNRDREALEEFLEAFDEYVRDGPPPSGPVVRTAAQMAERLALMRAGALKPAAPRTPAVSHERRVERLRKRWEAADPDALGVDGWWTGTLEQAEDEQI</sequence>
<dbReference type="Proteomes" id="UP000215316">
    <property type="component" value="Unassembled WGS sequence"/>
</dbReference>